<dbReference type="PANTHER" id="PTHR43357:SF4">
    <property type="entry name" value="INNER MEMBRANE ABC TRANSPORTER PERMEASE PROTEIN YDCV"/>
    <property type="match status" value="1"/>
</dbReference>
<name>A0A255XI37_9PROT</name>
<evidence type="ECO:0000256" key="6">
    <source>
        <dbReference type="ARBA" id="ARBA00022989"/>
    </source>
</evidence>
<dbReference type="CDD" id="cd06261">
    <property type="entry name" value="TM_PBP2"/>
    <property type="match status" value="1"/>
</dbReference>
<dbReference type="PROSITE" id="PS50928">
    <property type="entry name" value="ABC_TM1"/>
    <property type="match status" value="2"/>
</dbReference>
<comment type="similarity">
    <text evidence="8">Belongs to the binding-protein-dependent transport system permease family.</text>
</comment>
<feature type="domain" description="ABC transmembrane type-1" evidence="9">
    <location>
        <begin position="347"/>
        <end position="545"/>
    </location>
</feature>
<feature type="domain" description="ABC transmembrane type-1" evidence="9">
    <location>
        <begin position="51"/>
        <end position="259"/>
    </location>
</feature>
<feature type="transmembrane region" description="Helical" evidence="8">
    <location>
        <begin position="138"/>
        <end position="158"/>
    </location>
</feature>
<accession>A0A255XI37</accession>
<reference evidence="10 11" key="1">
    <citation type="submission" date="2017-07" db="EMBL/GenBank/DDBJ databases">
        <title>Elstera cyanobacteriorum sp. nov., a novel bacterium isolated from cyanobacterial aggregates in a eutrophic lake.</title>
        <authorList>
            <person name="Cai H."/>
        </authorList>
    </citation>
    <scope>NUCLEOTIDE SEQUENCE [LARGE SCALE GENOMIC DNA]</scope>
    <source>
        <strain evidence="10 11">TH019</strain>
    </source>
</reference>
<feature type="transmembrane region" description="Helical" evidence="8">
    <location>
        <begin position="294"/>
        <end position="316"/>
    </location>
</feature>
<evidence type="ECO:0000256" key="2">
    <source>
        <dbReference type="ARBA" id="ARBA00022448"/>
    </source>
</evidence>
<comment type="subcellular location">
    <subcellularLocation>
        <location evidence="1">Cell inner membrane</location>
        <topology evidence="1">Multi-pass membrane protein</topology>
    </subcellularLocation>
    <subcellularLocation>
        <location evidence="8">Cell membrane</location>
        <topology evidence="8">Multi-pass membrane protein</topology>
    </subcellularLocation>
</comment>
<keyword evidence="3" id="KW-1003">Cell membrane</keyword>
<keyword evidence="2 8" id="KW-0813">Transport</keyword>
<feature type="transmembrane region" description="Helical" evidence="8">
    <location>
        <begin position="420"/>
        <end position="441"/>
    </location>
</feature>
<feature type="transmembrane region" description="Helical" evidence="8">
    <location>
        <begin position="237"/>
        <end position="259"/>
    </location>
</feature>
<keyword evidence="5 8" id="KW-0812">Transmembrane</keyword>
<proteinExistence type="inferred from homology"/>
<protein>
    <recommendedName>
        <fullName evidence="9">ABC transmembrane type-1 domain-containing protein</fullName>
    </recommendedName>
</protein>
<dbReference type="SUPFAM" id="SSF161098">
    <property type="entry name" value="MetI-like"/>
    <property type="match status" value="2"/>
</dbReference>
<dbReference type="GO" id="GO:0005886">
    <property type="term" value="C:plasma membrane"/>
    <property type="evidence" value="ECO:0007669"/>
    <property type="project" value="UniProtKB-SubCell"/>
</dbReference>
<evidence type="ECO:0000313" key="11">
    <source>
        <dbReference type="Proteomes" id="UP000216361"/>
    </source>
</evidence>
<dbReference type="OrthoDB" id="27542at2"/>
<dbReference type="AlphaFoldDB" id="A0A255XI37"/>
<dbReference type="RefSeq" id="WP_094410290.1">
    <property type="nucleotide sequence ID" value="NZ_BMJZ01000003.1"/>
</dbReference>
<feature type="transmembrane region" description="Helical" evidence="8">
    <location>
        <begin position="477"/>
        <end position="504"/>
    </location>
</feature>
<dbReference type="Pfam" id="PF00528">
    <property type="entry name" value="BPD_transp_1"/>
    <property type="match status" value="2"/>
</dbReference>
<organism evidence="10 11">
    <name type="scientific">Elstera cyanobacteriorum</name>
    <dbReference type="NCBI Taxonomy" id="2022747"/>
    <lineage>
        <taxon>Bacteria</taxon>
        <taxon>Pseudomonadati</taxon>
        <taxon>Pseudomonadota</taxon>
        <taxon>Alphaproteobacteria</taxon>
        <taxon>Rhodospirillales</taxon>
        <taxon>Rhodospirillaceae</taxon>
        <taxon>Elstera</taxon>
    </lineage>
</organism>
<evidence type="ECO:0000313" key="10">
    <source>
        <dbReference type="EMBL" id="OYQ16653.1"/>
    </source>
</evidence>
<feature type="transmembrane region" description="Helical" evidence="8">
    <location>
        <begin position="351"/>
        <end position="373"/>
    </location>
</feature>
<dbReference type="InterPro" id="IPR035906">
    <property type="entry name" value="MetI-like_sf"/>
</dbReference>
<dbReference type="GO" id="GO:0055085">
    <property type="term" value="P:transmembrane transport"/>
    <property type="evidence" value="ECO:0007669"/>
    <property type="project" value="InterPro"/>
</dbReference>
<gene>
    <name evidence="10" type="ORF">CHR90_16810</name>
</gene>
<evidence type="ECO:0000256" key="4">
    <source>
        <dbReference type="ARBA" id="ARBA00022519"/>
    </source>
</evidence>
<keyword evidence="7 8" id="KW-0472">Membrane</keyword>
<feature type="transmembrane region" description="Helical" evidence="8">
    <location>
        <begin position="86"/>
        <end position="107"/>
    </location>
</feature>
<evidence type="ECO:0000256" key="3">
    <source>
        <dbReference type="ARBA" id="ARBA00022475"/>
    </source>
</evidence>
<feature type="transmembrane region" description="Helical" evidence="8">
    <location>
        <begin position="56"/>
        <end position="79"/>
    </location>
</feature>
<sequence>MRVRADTLLGLATVALVAAVSLLPMVRLLAEALDPALMAQLTASPAFGRALGRSLVTSIGGAAVALLLGTGLALAVGLTDCGGRRWVTAMALLPLLIPSQIIALAWIELLSPNNPLLILLGIAPEAGSPNPLYSPGGIILLLGVEHVPLIFLAVRAALRSVPGELIEAAQAEGAGPGPLLLRILLPLILPALLAAAALAFVACLGNFGIPALLGIPARYPTVPVLIYQRLAGFGPSILAEAGLMALALAAISAAVVLVARTMARARSRVLIGGGGQRPVGLVLPLRRWRRPVTLTLAALGLMMTVLPLLSLLATALTRAYGLPLTAETVTLAHFLRVLAAAQTLRGLVNSLWMSGLAAGLLILLALPFAVIEARAAAPWLRRLLRLFDPIIEAPYALPGVVLGIAMILLLIRPLPVLDVSLYGTAAIILLAYLARFFPLILRPVQAAVRQLDPVLDEAAQAQGAGFWLRLRRVHAPLLLPTAAAGALLVFLTAFSELTVSALLWARGTETIGIVIYFLEEGGDAPGAAALSILCLLIVFGLAGLSTRLPPRLRHLLPWGDA</sequence>
<dbReference type="Proteomes" id="UP000216361">
    <property type="component" value="Unassembled WGS sequence"/>
</dbReference>
<evidence type="ECO:0000259" key="9">
    <source>
        <dbReference type="PROSITE" id="PS50928"/>
    </source>
</evidence>
<keyword evidence="11" id="KW-1185">Reference proteome</keyword>
<keyword evidence="4" id="KW-0997">Cell inner membrane</keyword>
<evidence type="ECO:0000256" key="5">
    <source>
        <dbReference type="ARBA" id="ARBA00022692"/>
    </source>
</evidence>
<dbReference type="EMBL" id="NOXS01000035">
    <property type="protein sequence ID" value="OYQ16653.1"/>
    <property type="molecule type" value="Genomic_DNA"/>
</dbReference>
<feature type="transmembrane region" description="Helical" evidence="8">
    <location>
        <begin position="524"/>
        <end position="544"/>
    </location>
</feature>
<dbReference type="PANTHER" id="PTHR43357">
    <property type="entry name" value="INNER MEMBRANE ABC TRANSPORTER PERMEASE PROTEIN YDCV"/>
    <property type="match status" value="1"/>
</dbReference>
<evidence type="ECO:0000256" key="1">
    <source>
        <dbReference type="ARBA" id="ARBA00004429"/>
    </source>
</evidence>
<evidence type="ECO:0000256" key="7">
    <source>
        <dbReference type="ARBA" id="ARBA00023136"/>
    </source>
</evidence>
<comment type="caution">
    <text evidence="10">The sequence shown here is derived from an EMBL/GenBank/DDBJ whole genome shotgun (WGS) entry which is preliminary data.</text>
</comment>
<dbReference type="Gene3D" id="1.10.3720.10">
    <property type="entry name" value="MetI-like"/>
    <property type="match status" value="2"/>
</dbReference>
<keyword evidence="6 8" id="KW-1133">Transmembrane helix</keyword>
<feature type="transmembrane region" description="Helical" evidence="8">
    <location>
        <begin position="394"/>
        <end position="414"/>
    </location>
</feature>
<dbReference type="InterPro" id="IPR000515">
    <property type="entry name" value="MetI-like"/>
</dbReference>
<feature type="transmembrane region" description="Helical" evidence="8">
    <location>
        <begin position="179"/>
        <end position="209"/>
    </location>
</feature>
<evidence type="ECO:0000256" key="8">
    <source>
        <dbReference type="RuleBase" id="RU363032"/>
    </source>
</evidence>